<dbReference type="GO" id="GO:0005886">
    <property type="term" value="C:plasma membrane"/>
    <property type="evidence" value="ECO:0007669"/>
    <property type="project" value="TreeGrafter"/>
</dbReference>
<keyword evidence="3 5" id="KW-1133">Transmembrane helix</keyword>
<dbReference type="InterPro" id="IPR011701">
    <property type="entry name" value="MFS"/>
</dbReference>
<dbReference type="PROSITE" id="PS50850">
    <property type="entry name" value="MFS"/>
    <property type="match status" value="1"/>
</dbReference>
<dbReference type="Pfam" id="PF07690">
    <property type="entry name" value="MFS_1"/>
    <property type="match status" value="1"/>
</dbReference>
<dbReference type="InterPro" id="IPR036259">
    <property type="entry name" value="MFS_trans_sf"/>
</dbReference>
<dbReference type="SUPFAM" id="SSF103473">
    <property type="entry name" value="MFS general substrate transporter"/>
    <property type="match status" value="1"/>
</dbReference>
<protein>
    <submittedName>
        <fullName evidence="7">MFS transporter</fullName>
    </submittedName>
</protein>
<feature type="transmembrane region" description="Helical" evidence="5">
    <location>
        <begin position="360"/>
        <end position="389"/>
    </location>
</feature>
<evidence type="ECO:0000256" key="2">
    <source>
        <dbReference type="ARBA" id="ARBA00022692"/>
    </source>
</evidence>
<accession>A0A191ZUJ9</accession>
<evidence type="ECO:0000313" key="7">
    <source>
        <dbReference type="EMBL" id="ANJ71762.1"/>
    </source>
</evidence>
<feature type="transmembrane region" description="Helical" evidence="5">
    <location>
        <begin position="427"/>
        <end position="446"/>
    </location>
</feature>
<dbReference type="InterPro" id="IPR020846">
    <property type="entry name" value="MFS_dom"/>
</dbReference>
<feature type="transmembrane region" description="Helical" evidence="5">
    <location>
        <begin position="102"/>
        <end position="121"/>
    </location>
</feature>
<comment type="subcellular location">
    <subcellularLocation>
        <location evidence="1">Membrane</location>
        <topology evidence="1">Multi-pass membrane protein</topology>
    </subcellularLocation>
</comment>
<dbReference type="Proteomes" id="UP000078572">
    <property type="component" value="Chromosome 1"/>
</dbReference>
<dbReference type="STRING" id="190721.ACS15_0987"/>
<feature type="transmembrane region" description="Helical" evidence="5">
    <location>
        <begin position="401"/>
        <end position="421"/>
    </location>
</feature>
<feature type="transmembrane region" description="Helical" evidence="5">
    <location>
        <begin position="192"/>
        <end position="211"/>
    </location>
</feature>
<evidence type="ECO:0000256" key="1">
    <source>
        <dbReference type="ARBA" id="ARBA00004141"/>
    </source>
</evidence>
<organism evidence="7 8">
    <name type="scientific">Ralstonia insidiosa</name>
    <dbReference type="NCBI Taxonomy" id="190721"/>
    <lineage>
        <taxon>Bacteria</taxon>
        <taxon>Pseudomonadati</taxon>
        <taxon>Pseudomonadota</taxon>
        <taxon>Betaproteobacteria</taxon>
        <taxon>Burkholderiales</taxon>
        <taxon>Burkholderiaceae</taxon>
        <taxon>Ralstonia</taxon>
    </lineage>
</organism>
<dbReference type="PANTHER" id="PTHR23508:SF10">
    <property type="entry name" value="CARBOXYLIC ACID TRANSPORTER PROTEIN HOMOLOG"/>
    <property type="match status" value="1"/>
</dbReference>
<reference evidence="8" key="1">
    <citation type="submission" date="2016-06" db="EMBL/GenBank/DDBJ databases">
        <authorList>
            <person name="Xu Y."/>
            <person name="Nagy A."/>
            <person name="Yan X."/>
            <person name="Kim S.W."/>
            <person name="Haley B."/>
            <person name="Liu N.T."/>
            <person name="Nou X."/>
        </authorList>
    </citation>
    <scope>NUCLEOTIDE SEQUENCE [LARGE SCALE GENOMIC DNA]</scope>
    <source>
        <strain evidence="8">ATCC 49129</strain>
    </source>
</reference>
<keyword evidence="2 5" id="KW-0812">Transmembrane</keyword>
<name>A0A191ZUJ9_9RALS</name>
<dbReference type="AlphaFoldDB" id="A0A191ZUJ9"/>
<dbReference type="PROSITE" id="PS00216">
    <property type="entry name" value="SUGAR_TRANSPORT_1"/>
    <property type="match status" value="1"/>
</dbReference>
<feature type="transmembrane region" description="Helical" evidence="5">
    <location>
        <begin position="37"/>
        <end position="60"/>
    </location>
</feature>
<proteinExistence type="predicted"/>
<keyword evidence="8" id="KW-1185">Reference proteome</keyword>
<evidence type="ECO:0000256" key="3">
    <source>
        <dbReference type="ARBA" id="ARBA00022989"/>
    </source>
</evidence>
<dbReference type="EMBL" id="CP016022">
    <property type="protein sequence ID" value="ANJ71762.1"/>
    <property type="molecule type" value="Genomic_DNA"/>
</dbReference>
<evidence type="ECO:0000259" key="6">
    <source>
        <dbReference type="PROSITE" id="PS50850"/>
    </source>
</evidence>
<feature type="transmembrane region" description="Helical" evidence="5">
    <location>
        <begin position="160"/>
        <end position="180"/>
    </location>
</feature>
<dbReference type="PANTHER" id="PTHR23508">
    <property type="entry name" value="CARBOXYLIC ACID TRANSPORTER PROTEIN HOMOLOG"/>
    <property type="match status" value="1"/>
</dbReference>
<evidence type="ECO:0000256" key="4">
    <source>
        <dbReference type="ARBA" id="ARBA00023136"/>
    </source>
</evidence>
<feature type="transmembrane region" description="Helical" evidence="5">
    <location>
        <begin position="72"/>
        <end position="95"/>
    </location>
</feature>
<feature type="domain" description="Major facilitator superfamily (MFS) profile" evidence="6">
    <location>
        <begin position="37"/>
        <end position="450"/>
    </location>
</feature>
<feature type="transmembrane region" description="Helical" evidence="5">
    <location>
        <begin position="312"/>
        <end position="329"/>
    </location>
</feature>
<feature type="transmembrane region" description="Helical" evidence="5">
    <location>
        <begin position="127"/>
        <end position="148"/>
    </location>
</feature>
<sequence length="476" mass="49412">MRPFHLSAEAGMSQDRAPIDIGSVLDDGPFSFAQKAAVLLAAFAIVMDGFDGQLIGFAIPVLIKEWGITRNAFAPAVAAGLIGMGIGSALAGLFADRFGRRWALIGSVFVFGVATCMIGFAPNVATIAALRFIAGLGIGGALPSSTTMTAEFTPARRRTLAVTATIVCVPLGGMLAGMFAGHVLPIYGWRGLFWIGGALPLVLGFVLVAALPESPRFLARRQSHWPQLARLLTRMERSTPADATFTDLAGQKVIQHAGFRSLFAPGQARDTVALWAAFFMCLLAVYAAFSWLPTMLASEGLSVAVAGQGLTAYNLGGVIGALVCAVAIARWGSRWPMALCCIGAALSAFAMQGVDARQSTQLLIVGLGLHGLFVNAVQSTMYALCAFVYPTAVRATGTASAVAFGRLGAILSAFAGAMIITAGGSSAYLAMLGIAMLVVLGALLVMREQIPRLTVLRTACASPSAPVHPHGSPAKP</sequence>
<feature type="transmembrane region" description="Helical" evidence="5">
    <location>
        <begin position="272"/>
        <end position="292"/>
    </location>
</feature>
<dbReference type="InterPro" id="IPR005829">
    <property type="entry name" value="Sugar_transporter_CS"/>
</dbReference>
<evidence type="ECO:0000313" key="8">
    <source>
        <dbReference type="Proteomes" id="UP000078572"/>
    </source>
</evidence>
<dbReference type="Gene3D" id="1.20.1250.20">
    <property type="entry name" value="MFS general substrate transporter like domains"/>
    <property type="match status" value="1"/>
</dbReference>
<keyword evidence="4 5" id="KW-0472">Membrane</keyword>
<evidence type="ECO:0000256" key="5">
    <source>
        <dbReference type="SAM" id="Phobius"/>
    </source>
</evidence>
<gene>
    <name evidence="7" type="ORF">A9Y76_04420</name>
</gene>
<dbReference type="GO" id="GO:0046943">
    <property type="term" value="F:carboxylic acid transmembrane transporter activity"/>
    <property type="evidence" value="ECO:0007669"/>
    <property type="project" value="TreeGrafter"/>
</dbReference>
<feature type="transmembrane region" description="Helical" evidence="5">
    <location>
        <begin position="336"/>
        <end position="354"/>
    </location>
</feature>